<gene>
    <name evidence="2" type="ORF">SAMN02745176_01969</name>
</gene>
<evidence type="ECO:0000313" key="3">
    <source>
        <dbReference type="Proteomes" id="UP000184442"/>
    </source>
</evidence>
<proteinExistence type="predicted"/>
<dbReference type="AlphaFoldDB" id="A0A1M6FHZ3"/>
<evidence type="ECO:0000259" key="1">
    <source>
        <dbReference type="Pfam" id="PF01814"/>
    </source>
</evidence>
<dbReference type="CDD" id="cd12108">
    <property type="entry name" value="Hr-like"/>
    <property type="match status" value="1"/>
</dbReference>
<sequence>MLFTLNYIWVEVDALNSIDIMKMEHQNILRMLEVVRRYCLRVLKHEPVDYKDFYKIIDFVRNYADKHHHGKEETLLFNRMMDELGSLADKLVRHGMLVEHDLGRLYMSELEEALKKLESGDEDAKLDIIASAMGYVNLLKRHIDKEDNVIYKFAENNLKKDTLKLIDDESANFEKKAEGAEVQYKYLVMLSELEAKVNK</sequence>
<dbReference type="GO" id="GO:0005886">
    <property type="term" value="C:plasma membrane"/>
    <property type="evidence" value="ECO:0007669"/>
    <property type="project" value="TreeGrafter"/>
</dbReference>
<evidence type="ECO:0000313" key="2">
    <source>
        <dbReference type="EMBL" id="SHI97212.1"/>
    </source>
</evidence>
<dbReference type="EMBL" id="FQZS01000012">
    <property type="protein sequence ID" value="SHI97212.1"/>
    <property type="molecule type" value="Genomic_DNA"/>
</dbReference>
<protein>
    <submittedName>
        <fullName evidence="2">Hemerythrin-like domain-containing protein</fullName>
    </submittedName>
</protein>
<keyword evidence="3" id="KW-1185">Reference proteome</keyword>
<dbReference type="PANTHER" id="PTHR39966:SF1">
    <property type="entry name" value="HEMERYTHRIN-LIKE DOMAIN-CONTAINING PROTEIN"/>
    <property type="match status" value="1"/>
</dbReference>
<organism evidence="2 3">
    <name type="scientific">Lutispora thermophila DSM 19022</name>
    <dbReference type="NCBI Taxonomy" id="1122184"/>
    <lineage>
        <taxon>Bacteria</taxon>
        <taxon>Bacillati</taxon>
        <taxon>Bacillota</taxon>
        <taxon>Clostridia</taxon>
        <taxon>Lutisporales</taxon>
        <taxon>Lutisporaceae</taxon>
        <taxon>Lutispora</taxon>
    </lineage>
</organism>
<dbReference type="Gene3D" id="1.20.120.520">
    <property type="entry name" value="nmb1532 protein domain like"/>
    <property type="match status" value="1"/>
</dbReference>
<feature type="domain" description="Hemerythrin-like" evidence="1">
    <location>
        <begin position="17"/>
        <end position="153"/>
    </location>
</feature>
<name>A0A1M6FHZ3_9FIRM</name>
<dbReference type="Proteomes" id="UP000184442">
    <property type="component" value="Unassembled WGS sequence"/>
</dbReference>
<dbReference type="InterPro" id="IPR012312">
    <property type="entry name" value="Hemerythrin-like"/>
</dbReference>
<dbReference type="STRING" id="1122184.SAMN02745176_01969"/>
<reference evidence="2 3" key="1">
    <citation type="submission" date="2016-11" db="EMBL/GenBank/DDBJ databases">
        <authorList>
            <person name="Jaros S."/>
            <person name="Januszkiewicz K."/>
            <person name="Wedrychowicz H."/>
        </authorList>
    </citation>
    <scope>NUCLEOTIDE SEQUENCE [LARGE SCALE GENOMIC DNA]</scope>
    <source>
        <strain evidence="2 3">DSM 19022</strain>
    </source>
</reference>
<accession>A0A1M6FHZ3</accession>
<dbReference type="PANTHER" id="PTHR39966">
    <property type="entry name" value="BLL2471 PROTEIN-RELATED"/>
    <property type="match status" value="1"/>
</dbReference>
<dbReference type="Pfam" id="PF01814">
    <property type="entry name" value="Hemerythrin"/>
    <property type="match status" value="1"/>
</dbReference>